<dbReference type="GO" id="GO:0065002">
    <property type="term" value="P:intracellular protein transmembrane transport"/>
    <property type="evidence" value="ECO:0007669"/>
    <property type="project" value="UniProtKB-UniRule"/>
</dbReference>
<feature type="transmembrane region" description="Helical" evidence="10">
    <location>
        <begin position="188"/>
        <end position="205"/>
    </location>
</feature>
<keyword evidence="7 10" id="KW-0811">Translocation</keyword>
<comment type="caution">
    <text evidence="10">Lacks conserved residue(s) required for the propagation of feature annotation.</text>
</comment>
<feature type="transmembrane region" description="Helical" evidence="10">
    <location>
        <begin position="156"/>
        <end position="176"/>
    </location>
</feature>
<keyword evidence="3 10" id="KW-0813">Transport</keyword>
<dbReference type="Pfam" id="PF00344">
    <property type="entry name" value="SecY"/>
    <property type="match status" value="1"/>
</dbReference>
<dbReference type="EMBL" id="JRYO01000242">
    <property type="protein sequence ID" value="KHE90765.1"/>
    <property type="molecule type" value="Genomic_DNA"/>
</dbReference>
<dbReference type="AlphaFoldDB" id="A0A0B0EJA0"/>
<feature type="transmembrane region" description="Helical" evidence="10">
    <location>
        <begin position="280"/>
        <end position="302"/>
    </location>
</feature>
<evidence type="ECO:0000256" key="2">
    <source>
        <dbReference type="ARBA" id="ARBA00005751"/>
    </source>
</evidence>
<comment type="subunit">
    <text evidence="10">Component of the Sec protein translocase complex. Heterotrimer consisting of SecY, SecE and SecG subunits. The heterotrimers can form oligomers, although 1 heterotrimer is thought to be able to translocate proteins. Interacts with the ribosome. Interacts with SecDF, and other proteins may be involved. Interacts with SecA.</text>
</comment>
<evidence type="ECO:0000256" key="7">
    <source>
        <dbReference type="ARBA" id="ARBA00023010"/>
    </source>
</evidence>
<dbReference type="PROSITE" id="PS00756">
    <property type="entry name" value="SECY_2"/>
    <property type="match status" value="1"/>
</dbReference>
<evidence type="ECO:0000256" key="4">
    <source>
        <dbReference type="ARBA" id="ARBA00022692"/>
    </source>
</evidence>
<accession>A0A0B0EJA0</accession>
<feature type="transmembrane region" description="Helical" evidence="10">
    <location>
        <begin position="81"/>
        <end position="101"/>
    </location>
</feature>
<dbReference type="PIRSF" id="PIRSF004557">
    <property type="entry name" value="SecY"/>
    <property type="match status" value="1"/>
</dbReference>
<comment type="subcellular location">
    <subcellularLocation>
        <location evidence="10">Cell membrane</location>
        <topology evidence="10">Multi-pass membrane protein</topology>
    </subcellularLocation>
    <subcellularLocation>
        <location evidence="1">Membrane</location>
        <topology evidence="1">Multi-pass membrane protein</topology>
    </subcellularLocation>
</comment>
<keyword evidence="6 10" id="KW-1133">Transmembrane helix</keyword>
<evidence type="ECO:0000256" key="11">
    <source>
        <dbReference type="RuleBase" id="RU004349"/>
    </source>
</evidence>
<dbReference type="InterPro" id="IPR023201">
    <property type="entry name" value="SecY_dom_sf"/>
</dbReference>
<gene>
    <name evidence="10" type="primary">secY</name>
    <name evidence="12" type="ORF">SCABRO_03487</name>
</gene>
<comment type="function">
    <text evidence="10">The central subunit of the protein translocation channel SecYEG. Consists of two halves formed by TMs 1-5 and 6-10. These two domains form a lateral gate at the front which open onto the bilayer between TMs 2 and 7, and are clamped together by SecE at the back. The channel is closed by both a pore ring composed of hydrophobic SecY resides and a short helix (helix 2A) on the extracellular side of the membrane which forms a plug. The plug probably moves laterally to allow the channel to open. The ring and the pore may move independently.</text>
</comment>
<evidence type="ECO:0000256" key="3">
    <source>
        <dbReference type="ARBA" id="ARBA00022448"/>
    </source>
</evidence>
<dbReference type="InterPro" id="IPR030659">
    <property type="entry name" value="SecY_CS"/>
</dbReference>
<keyword evidence="4 10" id="KW-0812">Transmembrane</keyword>
<sequence length="460" mass="50558">MIEKFTNMFKIPELRNKLLITLGLLAVCRLGVFIPMPGIDTAVLKTYFQQFTQSGVGQLLGLVDLFAGGAMSSGAIFGLGIMPYISASIIFQLLVGVVPFLERLQKEGDVGRKKINQYTRLTTVGLCLFQAFIMIRTLYAIEINGVSVVPIHIQGFQFQLMAAVLLTTGTVLLMWIGEQIDAHGIGSGISLIIMIGIIDRLPWAFSQILQNFTFSVAPAEHEIGIAKLLLLIAMFFGIIAGVVYITQGQRRIPVQQAKHTRGRKVYGGQKHFLPLKVNQAGVMPIIFAQSLLIFPAAITKGLQVRFEPGTFWYWITSRVSEAFAGGFVYVVMYVVLIAFFCYFWTAIQFNPKEMSNNMRDYGSFIPGIRPGHRTADYLEGVMSRITLAGAAFLSLIAVLPMIIAGGFELNRAVASFYGGTGLLIVVGVALDLVQKIESHLIMRHYGGFLGGGNKVRGRRG</sequence>
<evidence type="ECO:0000256" key="1">
    <source>
        <dbReference type="ARBA" id="ARBA00004141"/>
    </source>
</evidence>
<dbReference type="PANTHER" id="PTHR10906">
    <property type="entry name" value="SECY/SEC61-ALPHA FAMILY MEMBER"/>
    <property type="match status" value="1"/>
</dbReference>
<dbReference type="FunFam" id="1.10.3370.10:FF:000001">
    <property type="entry name" value="Preprotein translocase subunit SecY"/>
    <property type="match status" value="1"/>
</dbReference>
<dbReference type="InterPro" id="IPR026593">
    <property type="entry name" value="SecY"/>
</dbReference>
<feature type="transmembrane region" description="Helical" evidence="10">
    <location>
        <begin position="413"/>
        <end position="433"/>
    </location>
</feature>
<dbReference type="GO" id="GO:0005886">
    <property type="term" value="C:plasma membrane"/>
    <property type="evidence" value="ECO:0007669"/>
    <property type="project" value="UniProtKB-SubCell"/>
</dbReference>
<evidence type="ECO:0000313" key="13">
    <source>
        <dbReference type="Proteomes" id="UP000030652"/>
    </source>
</evidence>
<keyword evidence="10" id="KW-1003">Cell membrane</keyword>
<evidence type="ECO:0000256" key="5">
    <source>
        <dbReference type="ARBA" id="ARBA00022927"/>
    </source>
</evidence>
<dbReference type="GO" id="GO:0006605">
    <property type="term" value="P:protein targeting"/>
    <property type="evidence" value="ECO:0007669"/>
    <property type="project" value="UniProtKB-UniRule"/>
</dbReference>
<protein>
    <recommendedName>
        <fullName evidence="9 10">Protein translocase subunit SecY</fullName>
    </recommendedName>
</protein>
<comment type="similarity">
    <text evidence="2 10 11">Belongs to the SecY/SEC61-alpha family.</text>
</comment>
<reference evidence="12 13" key="1">
    <citation type="submission" date="2014-10" db="EMBL/GenBank/DDBJ databases">
        <title>Draft genome of anammox bacterium scalindua brodae, obtained using differential coverage binning of sequence data from two enrichment reactors.</title>
        <authorList>
            <person name="Speth D.R."/>
            <person name="Russ L."/>
            <person name="Kartal B."/>
            <person name="Op den Camp H.J."/>
            <person name="Dutilh B.E."/>
            <person name="Jetten M.S."/>
        </authorList>
    </citation>
    <scope>NUCLEOTIDE SEQUENCE [LARGE SCALE GENOMIC DNA]</scope>
    <source>
        <strain evidence="12">RU1</strain>
    </source>
</reference>
<proteinExistence type="inferred from homology"/>
<dbReference type="HAMAP" id="MF_01465">
    <property type="entry name" value="SecY"/>
    <property type="match status" value="1"/>
</dbReference>
<feature type="transmembrane region" description="Helical" evidence="10">
    <location>
        <begin position="225"/>
        <end position="245"/>
    </location>
</feature>
<dbReference type="SUPFAM" id="SSF103491">
    <property type="entry name" value="Preprotein translocase SecY subunit"/>
    <property type="match status" value="1"/>
</dbReference>
<feature type="transmembrane region" description="Helical" evidence="10">
    <location>
        <begin position="121"/>
        <end position="141"/>
    </location>
</feature>
<dbReference type="Proteomes" id="UP000030652">
    <property type="component" value="Unassembled WGS sequence"/>
</dbReference>
<keyword evidence="5 10" id="KW-0653">Protein transport</keyword>
<keyword evidence="8 10" id="KW-0472">Membrane</keyword>
<dbReference type="NCBIfam" id="TIGR00967">
    <property type="entry name" value="3a0501s007"/>
    <property type="match status" value="1"/>
</dbReference>
<dbReference type="PATRIC" id="fig|237368.3.peg.3758"/>
<evidence type="ECO:0000256" key="9">
    <source>
        <dbReference type="ARBA" id="ARBA00039733"/>
    </source>
</evidence>
<feature type="transmembrane region" description="Helical" evidence="10">
    <location>
        <begin position="322"/>
        <end position="344"/>
    </location>
</feature>
<dbReference type="InterPro" id="IPR002208">
    <property type="entry name" value="SecY/SEC61-alpha"/>
</dbReference>
<evidence type="ECO:0000256" key="8">
    <source>
        <dbReference type="ARBA" id="ARBA00023136"/>
    </source>
</evidence>
<comment type="caution">
    <text evidence="12">The sequence shown here is derived from an EMBL/GenBank/DDBJ whole genome shotgun (WGS) entry which is preliminary data.</text>
</comment>
<organism evidence="12 13">
    <name type="scientific">Candidatus Scalindua brodae</name>
    <dbReference type="NCBI Taxonomy" id="237368"/>
    <lineage>
        <taxon>Bacteria</taxon>
        <taxon>Pseudomonadati</taxon>
        <taxon>Planctomycetota</taxon>
        <taxon>Candidatus Brocadiia</taxon>
        <taxon>Candidatus Brocadiales</taxon>
        <taxon>Candidatus Scalinduaceae</taxon>
        <taxon>Candidatus Scalindua</taxon>
    </lineage>
</organism>
<dbReference type="GO" id="GO:0043952">
    <property type="term" value="P:protein transport by the Sec complex"/>
    <property type="evidence" value="ECO:0007669"/>
    <property type="project" value="UniProtKB-UniRule"/>
</dbReference>
<dbReference type="Gene3D" id="1.10.3370.10">
    <property type="entry name" value="SecY subunit domain"/>
    <property type="match status" value="1"/>
</dbReference>
<evidence type="ECO:0000313" key="12">
    <source>
        <dbReference type="EMBL" id="KHE90765.1"/>
    </source>
</evidence>
<feature type="transmembrane region" description="Helical" evidence="10">
    <location>
        <begin position="385"/>
        <end position="407"/>
    </location>
</feature>
<name>A0A0B0EJA0_9BACT</name>
<evidence type="ECO:0000256" key="6">
    <source>
        <dbReference type="ARBA" id="ARBA00022989"/>
    </source>
</evidence>
<dbReference type="PRINTS" id="PR00303">
    <property type="entry name" value="SECYTRNLCASE"/>
</dbReference>
<evidence type="ECO:0000256" key="10">
    <source>
        <dbReference type="HAMAP-Rule" id="MF_01465"/>
    </source>
</evidence>
<dbReference type="eggNOG" id="COG0201">
    <property type="taxonomic scope" value="Bacteria"/>
</dbReference>